<evidence type="ECO:0000256" key="1">
    <source>
        <dbReference type="SAM" id="Coils"/>
    </source>
</evidence>
<dbReference type="PANTHER" id="PTHR34985:SF1">
    <property type="entry name" value="SLR0554 PROTEIN"/>
    <property type="match status" value="1"/>
</dbReference>
<keyword evidence="1" id="KW-0175">Coiled coil</keyword>
<dbReference type="Pfam" id="PF13362">
    <property type="entry name" value="Toprim_3"/>
    <property type="match status" value="1"/>
</dbReference>
<dbReference type="InterPro" id="IPR007936">
    <property type="entry name" value="VapE-like_dom"/>
</dbReference>
<evidence type="ECO:0000313" key="5">
    <source>
        <dbReference type="Proteomes" id="UP000093044"/>
    </source>
</evidence>
<dbReference type="STRING" id="1197717.BED41_03360"/>
<feature type="domain" description="Virulence-associated protein E-like" evidence="2">
    <location>
        <begin position="454"/>
        <end position="677"/>
    </location>
</feature>
<organism evidence="4 5">
    <name type="scientific">Cloacibacillus porcorum</name>
    <dbReference type="NCBI Taxonomy" id="1197717"/>
    <lineage>
        <taxon>Bacteria</taxon>
        <taxon>Thermotogati</taxon>
        <taxon>Synergistota</taxon>
        <taxon>Synergistia</taxon>
        <taxon>Synergistales</taxon>
        <taxon>Synergistaceae</taxon>
        <taxon>Cloacibacillus</taxon>
    </lineage>
</organism>
<gene>
    <name evidence="4" type="ORF">BED41_03360</name>
</gene>
<dbReference type="OrthoDB" id="9763644at2"/>
<accession>A0A1B2I2L3</accession>
<dbReference type="CDD" id="cd01029">
    <property type="entry name" value="TOPRIM_primases"/>
    <property type="match status" value="1"/>
</dbReference>
<dbReference type="Pfam" id="PF05272">
    <property type="entry name" value="VapE-like_dom"/>
    <property type="match status" value="1"/>
</dbReference>
<name>A0A1B2I2L3_9BACT</name>
<dbReference type="Proteomes" id="UP000093044">
    <property type="component" value="Chromosome"/>
</dbReference>
<evidence type="ECO:0000313" key="4">
    <source>
        <dbReference type="EMBL" id="ANZ44209.1"/>
    </source>
</evidence>
<evidence type="ECO:0000259" key="3">
    <source>
        <dbReference type="Pfam" id="PF13362"/>
    </source>
</evidence>
<dbReference type="AlphaFoldDB" id="A0A1B2I2L3"/>
<dbReference type="PANTHER" id="PTHR34985">
    <property type="entry name" value="SLR0554 PROTEIN"/>
    <property type="match status" value="1"/>
</dbReference>
<proteinExistence type="predicted"/>
<protein>
    <submittedName>
        <fullName evidence="4">Uncharacterized protein</fullName>
    </submittedName>
</protein>
<sequence length="764" mass="86849">MRALDYSVSDIERDFLDFLGSEGIYLADNKGLKIDGRKHRVTLSGDKRGSNNGEYKVFADEWFRGWLHNWKTDEWYMWDPHKDGGVSSGSMSAEEKRALAERWEAERAERKRQEALSRAQASELARRKWEASTPADVTHGYAAKKGLGDVFGARLLGSELVYPLFDPSGEIVNIQTITAQGVKRPQTGAPIAGNFGLLVARGEVFKGVEELPLAEKESFFQTELRRLTARVWIVEGWATGCTVAEATGESIVIALNCGNLLPVVQNVRHLFPEREFVIAADNDHRSRGNPGLHAALRVFEETGVPYVYPDFDEDDAGTDWNDYAAKHGLKRCRAVMLRKLAAFKDKGLYKLKHSEPQFVDLSESGRPLGTVENLRALLAFAGMSVEYDEIKKEEVFTMPGRVWCGDNAKNAAIGEILSLCSRWRMPKSDIEPLISNIGSQNISNPVKDWILSEPWDGMNRIQNVYDSLVEEKDFPRPFKETLVRRWLISGVAAVFMKRGFRCRGVLTFVGGQGIGKTTWFRTLFGRDDFFSEGVGLNLKDKDSVKAAISAWGVEYGELEGTFNRSELPILKAFLTRGSDKMRMPWSRKESDFQRRTIYGATVNQRQFLIDDTGNARWWCIPLARITALDRGEMQQMWREVYERYYLMYLKEPKNEDCQWWLTKEEDALLAERNREFEVPSSVEEIIASRLEWECMRELWELKTTTQILHECGYPPGDIKTGTLIKAGKVLAKLTGETSKPMGHANARMWRVPPKKTVFADIVKL</sequence>
<dbReference type="InterPro" id="IPR034154">
    <property type="entry name" value="TOPRIM_DnaG/twinkle"/>
</dbReference>
<dbReference type="EMBL" id="CP016757">
    <property type="protein sequence ID" value="ANZ44209.1"/>
    <property type="molecule type" value="Genomic_DNA"/>
</dbReference>
<dbReference type="InterPro" id="IPR006171">
    <property type="entry name" value="TOPRIM_dom"/>
</dbReference>
<evidence type="ECO:0000259" key="2">
    <source>
        <dbReference type="Pfam" id="PF05272"/>
    </source>
</evidence>
<dbReference type="KEGG" id="cpor:BED41_03360"/>
<dbReference type="RefSeq" id="WP_066743106.1">
    <property type="nucleotide sequence ID" value="NZ_CP016757.1"/>
</dbReference>
<feature type="domain" description="Toprim" evidence="3">
    <location>
        <begin position="231"/>
        <end position="328"/>
    </location>
</feature>
<feature type="coiled-coil region" evidence="1">
    <location>
        <begin position="93"/>
        <end position="125"/>
    </location>
</feature>
<reference evidence="4" key="1">
    <citation type="submission" date="2016-08" db="EMBL/GenBank/DDBJ databases">
        <title>Complete genome of Cloacibacillus porcorum.</title>
        <authorList>
            <person name="Looft T."/>
            <person name="Bayles D.O."/>
            <person name="Alt D.P."/>
        </authorList>
    </citation>
    <scope>NUCLEOTIDE SEQUENCE [LARGE SCALE GENOMIC DNA]</scope>
    <source>
        <strain evidence="4">CL-84</strain>
    </source>
</reference>
<dbReference type="GeneID" id="83056890"/>
<keyword evidence="5" id="KW-1185">Reference proteome</keyword>